<protein>
    <submittedName>
        <fullName evidence="7">Reverse transcriptase domain-containing protein</fullName>
    </submittedName>
</protein>
<dbReference type="Pfam" id="PF13976">
    <property type="entry name" value="gag_pre-integrs"/>
    <property type="match status" value="1"/>
</dbReference>
<dbReference type="InterPro" id="IPR000477">
    <property type="entry name" value="RT_dom"/>
</dbReference>
<dbReference type="PANTHER" id="PTHR33064">
    <property type="entry name" value="POL PROTEIN"/>
    <property type="match status" value="1"/>
</dbReference>
<evidence type="ECO:0000259" key="4">
    <source>
        <dbReference type="Pfam" id="PF13976"/>
    </source>
</evidence>
<feature type="domain" description="GAG-pre-integrase" evidence="4">
    <location>
        <begin position="1036"/>
        <end position="1108"/>
    </location>
</feature>
<dbReference type="InterPro" id="IPR051320">
    <property type="entry name" value="Viral_Replic_Matur_Polypro"/>
</dbReference>
<dbReference type="Pfam" id="PF00078">
    <property type="entry name" value="RVT_1"/>
    <property type="match status" value="1"/>
</dbReference>
<proteinExistence type="predicted"/>
<keyword evidence="7" id="KW-0808">Transferase</keyword>
<feature type="compositionally biased region" description="Polar residues" evidence="1">
    <location>
        <begin position="371"/>
        <end position="384"/>
    </location>
</feature>
<dbReference type="GO" id="GO:0003964">
    <property type="term" value="F:RNA-directed DNA polymerase activity"/>
    <property type="evidence" value="ECO:0007669"/>
    <property type="project" value="UniProtKB-KW"/>
</dbReference>
<keyword evidence="8" id="KW-1185">Reference proteome</keyword>
<feature type="compositionally biased region" description="Basic residues" evidence="1">
    <location>
        <begin position="1798"/>
        <end position="1814"/>
    </location>
</feature>
<dbReference type="Pfam" id="PF17919">
    <property type="entry name" value="RT_RNaseH_2"/>
    <property type="match status" value="1"/>
</dbReference>
<name>A0ABQ5F5U0_9ASTR</name>
<evidence type="ECO:0000313" key="8">
    <source>
        <dbReference type="Proteomes" id="UP001151760"/>
    </source>
</evidence>
<feature type="domain" description="Reverse transcriptase Ty1/copia-type" evidence="3">
    <location>
        <begin position="1411"/>
        <end position="1514"/>
    </location>
</feature>
<dbReference type="Gene3D" id="3.30.70.270">
    <property type="match status" value="2"/>
</dbReference>
<feature type="region of interest" description="Disordered" evidence="1">
    <location>
        <begin position="1247"/>
        <end position="1311"/>
    </location>
</feature>
<dbReference type="InterPro" id="IPR041577">
    <property type="entry name" value="RT_RNaseH_2"/>
</dbReference>
<reference evidence="7" key="2">
    <citation type="submission" date="2022-01" db="EMBL/GenBank/DDBJ databases">
        <authorList>
            <person name="Yamashiro T."/>
            <person name="Shiraishi A."/>
            <person name="Satake H."/>
            <person name="Nakayama K."/>
        </authorList>
    </citation>
    <scope>NUCLEOTIDE SEQUENCE</scope>
</reference>
<evidence type="ECO:0000259" key="5">
    <source>
        <dbReference type="Pfam" id="PF17919"/>
    </source>
</evidence>
<feature type="compositionally biased region" description="Polar residues" evidence="1">
    <location>
        <begin position="1780"/>
        <end position="1790"/>
    </location>
</feature>
<comment type="caution">
    <text evidence="7">The sequence shown here is derived from an EMBL/GenBank/DDBJ whole genome shotgun (WGS) entry which is preliminary data.</text>
</comment>
<gene>
    <name evidence="7" type="ORF">Tco_1002193</name>
</gene>
<dbReference type="InterPro" id="IPR043128">
    <property type="entry name" value="Rev_trsase/Diguanyl_cyclase"/>
</dbReference>
<reference evidence="7" key="1">
    <citation type="journal article" date="2022" name="Int. J. Mol. Sci.">
        <title>Draft Genome of Tanacetum Coccineum: Genomic Comparison of Closely Related Tanacetum-Family Plants.</title>
        <authorList>
            <person name="Yamashiro T."/>
            <person name="Shiraishi A."/>
            <person name="Nakayama K."/>
            <person name="Satake H."/>
        </authorList>
    </citation>
    <scope>NUCLEOTIDE SEQUENCE</scope>
</reference>
<sequence length="1814" mass="206358">MIHNQNREESNKDNPMLELAGVSMTSLVDAMHNPSHTIRVSFNRNLSHLSREDTTLSIDISFESLLLIGDKLLSRVLRNIIVIFARTFRVILFSIHNDEWKSFQCHHQTALRMSMLVKNKRSQDGKDDKDNDKGSKSRSQSMKEQAYNEDKDQEHSSLNDKSNLTDLMKEYDEPMWAADHDVAPTPSSAITIPETANEFAIKGNIIKIFYHGLSEITQEVLNAAAGGIFLYKTPNQAYQLLEDKVLLKLDWAKNQKTKTSLKKTIAFTDEGSSNSNTDKIIARMDAMTLKMDAQYKELQNHAKKQNQMKMIYLYPKRKKLNSCKLFQSTNAFVKETFMNLKTQLETVAKNHQTSIQNLETKFDRLADKQSGRPSGSLPSKTQPNPKGHNSKAYQPPQSRNEHVNVIFTRSVIRVKQKQLNLGVETKRMIFNIDSAMKHSYSNDDTCFSIDIIDEILEEDFDALLDEEPPTNLKLKPLPDNLEYVFLKEPSFLPVIISSQLSKEKKNKLIYVLKKHKQAFAWKTTDIPGICPSFCKHKIQLLDDKKPVVQKQRSPIHYVPKKGGIIVVTNENDELVPTRTITGWRVCIDYRKLNEATTKDHFPLPFMDQMLERLAGNKYFCFLDGFSGYFQIPIDPNDQEKTTFTCPFGTYAYRRMPFGLCNAPATFQRCMLAIFHDMIEESVEVFMDDFSVFGNSFDTCLNNLDKMLQRCKDAHLVLNWEKCHFMVKEGIVLGHKVSSAGLEVDKAKINVISKLPPPTNIKSIRSFLGHAGFYRCFIKDFSKIARPPTKLLEKDTPFEFNGECQKAFESLKEKLTCAPVIVSPNWNLPFELTCDASDFAIGAVLGQKDGFDSQVVDSHVFDGQENERYKTSEGYHAVPPPYTGNLMPPKYDLVFVDEGEYVFSESVTSILDVATREAKTSVSKPKSVSEPLIKDWISDSEDENETEFKSKQRKPSFAKTEFVKSNENVKISKESVKKIMKKLMVDLLHLEEIPKEVESLVLKVKSVQDTECVVLSLDFKLFDENHVLLRVPRKDNMYNVDLNNIFPSGGLTCLFAKATLDESNLWHRRLRHINFKTLNKLVRGNLVRGLPLKNFENNHTCVAFQKGKQHKASCRKPALSFMRPFGCPVTILNTLDHLGKFDGKADEGFFVGYSTNSKAYRVFNSRTRIVEENLHVKFSEETPNIAGNGPNWLFDIDALTISMNYKPVVAGNQTNGNAGIKENIDAGQARKKIVPDQEYILLPLLTSDPSLSKSSKDSPDAGFKPSGEEEKIDSEHQENEDSEVPNTQEPRVNQEQDANVNSTNNINTVNPTVSAADIENNVVDENIVYGCIDDPNMPNLEEIVYSDDDEEVGAEADMNNLATNVPVSPIPTTRVHKDHPTFDTNHMRYTFNTGRVKKQPNEPKTRRMTKIGKRAIGTKWVYINKKDDRGILVRNKARLVAQGYTQEEGIDYDKVFAPVARIEAIKLFLAYALFMGFIAYQMDCIDVPFIWYIEEECSVPTPVFFKIYSFLTKFYKGLQVKQKDDGNPSSAKTICGRLLKKFDFSTALCLYILMFAVLLLQGFQVTPKVLQLYAVKNSDYAGSSLDRKSTTGGCQFLGKRLISWQCKKQTIVANSTTEVEYVATANCYETIIKDWEDRMERAATTASSLEAEFQDTKIGWCRPKFRHSLTAVRHKLMLPGITYYCWFWATAKTKTVNEECQIQDLVDKKKVIIIEKSVRIFLDKQVEGMTRHKDVYVTLSHTKKVFANMKRPGKGFSGRVTPLFPTMMVQAPKDMGEDSVAPSNSYSTPIISQPSSFKPQKKKSRRKQRKYSGPT</sequence>
<dbReference type="InterPro" id="IPR025724">
    <property type="entry name" value="GAG-pre-integrase_dom"/>
</dbReference>
<feature type="compositionally biased region" description="Basic and acidic residues" evidence="1">
    <location>
        <begin position="1265"/>
        <end position="1278"/>
    </location>
</feature>
<feature type="compositionally biased region" description="Basic and acidic residues" evidence="1">
    <location>
        <begin position="146"/>
        <end position="158"/>
    </location>
</feature>
<dbReference type="SUPFAM" id="SSF56672">
    <property type="entry name" value="DNA/RNA polymerases"/>
    <property type="match status" value="1"/>
</dbReference>
<feature type="domain" description="Reverse transcriptase/retrotransposon-derived protein RNase H-like" evidence="5">
    <location>
        <begin position="800"/>
        <end position="849"/>
    </location>
</feature>
<feature type="compositionally biased region" description="Low complexity" evidence="1">
    <location>
        <begin position="1298"/>
        <end position="1311"/>
    </location>
</feature>
<evidence type="ECO:0000259" key="3">
    <source>
        <dbReference type="Pfam" id="PF07727"/>
    </source>
</evidence>
<dbReference type="CDD" id="cd09272">
    <property type="entry name" value="RNase_HI_RT_Ty1"/>
    <property type="match status" value="1"/>
</dbReference>
<dbReference type="InterPro" id="IPR057670">
    <property type="entry name" value="SH3_retrovirus"/>
</dbReference>
<feature type="domain" description="Retroviral polymerase SH3-like" evidence="6">
    <location>
        <begin position="1126"/>
        <end position="1181"/>
    </location>
</feature>
<dbReference type="Pfam" id="PF25597">
    <property type="entry name" value="SH3_retrovirus"/>
    <property type="match status" value="1"/>
</dbReference>
<dbReference type="CDD" id="cd01647">
    <property type="entry name" value="RT_LTR"/>
    <property type="match status" value="1"/>
</dbReference>
<feature type="compositionally biased region" description="Polar residues" evidence="1">
    <location>
        <begin position="1283"/>
        <end position="1297"/>
    </location>
</feature>
<dbReference type="Gene3D" id="3.10.10.10">
    <property type="entry name" value="HIV Type 1 Reverse Transcriptase, subunit A, domain 1"/>
    <property type="match status" value="1"/>
</dbReference>
<evidence type="ECO:0000259" key="6">
    <source>
        <dbReference type="Pfam" id="PF25597"/>
    </source>
</evidence>
<organism evidence="7 8">
    <name type="scientific">Tanacetum coccineum</name>
    <dbReference type="NCBI Taxonomy" id="301880"/>
    <lineage>
        <taxon>Eukaryota</taxon>
        <taxon>Viridiplantae</taxon>
        <taxon>Streptophyta</taxon>
        <taxon>Embryophyta</taxon>
        <taxon>Tracheophyta</taxon>
        <taxon>Spermatophyta</taxon>
        <taxon>Magnoliopsida</taxon>
        <taxon>eudicotyledons</taxon>
        <taxon>Gunneridae</taxon>
        <taxon>Pentapetalae</taxon>
        <taxon>asterids</taxon>
        <taxon>campanulids</taxon>
        <taxon>Asterales</taxon>
        <taxon>Asteraceae</taxon>
        <taxon>Asteroideae</taxon>
        <taxon>Anthemideae</taxon>
        <taxon>Anthemidinae</taxon>
        <taxon>Tanacetum</taxon>
    </lineage>
</organism>
<keyword evidence="7" id="KW-0548">Nucleotidyltransferase</keyword>
<keyword evidence="7" id="KW-0695">RNA-directed DNA polymerase</keyword>
<feature type="compositionally biased region" description="Basic and acidic residues" evidence="1">
    <location>
        <begin position="121"/>
        <end position="135"/>
    </location>
</feature>
<feature type="domain" description="Reverse transcriptase" evidence="2">
    <location>
        <begin position="580"/>
        <end position="735"/>
    </location>
</feature>
<feature type="region of interest" description="Disordered" evidence="1">
    <location>
        <begin position="1361"/>
        <end position="1385"/>
    </location>
</feature>
<accession>A0ABQ5F5U0</accession>
<feature type="region of interest" description="Disordered" evidence="1">
    <location>
        <begin position="119"/>
        <end position="162"/>
    </location>
</feature>
<feature type="region of interest" description="Disordered" evidence="1">
    <location>
        <begin position="1773"/>
        <end position="1814"/>
    </location>
</feature>
<dbReference type="InterPro" id="IPR013103">
    <property type="entry name" value="RVT_2"/>
</dbReference>
<dbReference type="PANTHER" id="PTHR33064:SF39">
    <property type="match status" value="1"/>
</dbReference>
<evidence type="ECO:0000256" key="1">
    <source>
        <dbReference type="SAM" id="MobiDB-lite"/>
    </source>
</evidence>
<dbReference type="InterPro" id="IPR043502">
    <property type="entry name" value="DNA/RNA_pol_sf"/>
</dbReference>
<dbReference type="Pfam" id="PF07727">
    <property type="entry name" value="RVT_2"/>
    <property type="match status" value="1"/>
</dbReference>
<dbReference type="EMBL" id="BQNB010017038">
    <property type="protein sequence ID" value="GJT58660.1"/>
    <property type="molecule type" value="Genomic_DNA"/>
</dbReference>
<feature type="region of interest" description="Disordered" evidence="1">
    <location>
        <begin position="367"/>
        <end position="399"/>
    </location>
</feature>
<dbReference type="Proteomes" id="UP001151760">
    <property type="component" value="Unassembled WGS sequence"/>
</dbReference>
<evidence type="ECO:0000313" key="7">
    <source>
        <dbReference type="EMBL" id="GJT58660.1"/>
    </source>
</evidence>
<evidence type="ECO:0000259" key="2">
    <source>
        <dbReference type="Pfam" id="PF00078"/>
    </source>
</evidence>